<organism evidence="1 2">
    <name type="scientific">Batillaria attramentaria</name>
    <dbReference type="NCBI Taxonomy" id="370345"/>
    <lineage>
        <taxon>Eukaryota</taxon>
        <taxon>Metazoa</taxon>
        <taxon>Spiralia</taxon>
        <taxon>Lophotrochozoa</taxon>
        <taxon>Mollusca</taxon>
        <taxon>Gastropoda</taxon>
        <taxon>Caenogastropoda</taxon>
        <taxon>Sorbeoconcha</taxon>
        <taxon>Cerithioidea</taxon>
        <taxon>Batillariidae</taxon>
        <taxon>Batillaria</taxon>
    </lineage>
</organism>
<keyword evidence="2" id="KW-1185">Reference proteome</keyword>
<name>A0ABD0KKU9_9CAEN</name>
<proteinExistence type="predicted"/>
<reference evidence="1 2" key="1">
    <citation type="journal article" date="2023" name="Sci. Data">
        <title>Genome assembly of the Korean intertidal mud-creeper Batillaria attramentaria.</title>
        <authorList>
            <person name="Patra A.K."/>
            <person name="Ho P.T."/>
            <person name="Jun S."/>
            <person name="Lee S.J."/>
            <person name="Kim Y."/>
            <person name="Won Y.J."/>
        </authorList>
    </citation>
    <scope>NUCLEOTIDE SEQUENCE [LARGE SCALE GENOMIC DNA]</scope>
    <source>
        <strain evidence="1">Wonlab-2016</strain>
    </source>
</reference>
<accession>A0ABD0KKU9</accession>
<dbReference type="Proteomes" id="UP001519460">
    <property type="component" value="Unassembled WGS sequence"/>
</dbReference>
<evidence type="ECO:0000313" key="1">
    <source>
        <dbReference type="EMBL" id="KAK7487853.1"/>
    </source>
</evidence>
<dbReference type="AlphaFoldDB" id="A0ABD0KKU9"/>
<sequence length="82" mass="9135">MHDIAKETSQLEPKLHYVHIPAGQTELIQVTFTYPADTADAFLVEGQGIAVAFPTEFIAVTFLKEFIVVTFLTSGHRLLPYV</sequence>
<gene>
    <name evidence="1" type="ORF">BaRGS_00020900</name>
</gene>
<comment type="caution">
    <text evidence="1">The sequence shown here is derived from an EMBL/GenBank/DDBJ whole genome shotgun (WGS) entry which is preliminary data.</text>
</comment>
<evidence type="ECO:0000313" key="2">
    <source>
        <dbReference type="Proteomes" id="UP001519460"/>
    </source>
</evidence>
<protein>
    <submittedName>
        <fullName evidence="1">Uncharacterized protein</fullName>
    </submittedName>
</protein>
<dbReference type="EMBL" id="JACVVK020000158">
    <property type="protein sequence ID" value="KAK7487853.1"/>
    <property type="molecule type" value="Genomic_DNA"/>
</dbReference>